<name>A0A4Y6V6Z5_9PROT</name>
<dbReference type="OrthoDB" id="9808944at2"/>
<dbReference type="KEGG" id="ntn:D5366_03380"/>
<protein>
    <submittedName>
        <fullName evidence="1">Flagellin assembly protein</fullName>
    </submittedName>
</protein>
<dbReference type="AlphaFoldDB" id="A0A4Y6V6Z5"/>
<reference evidence="1 2" key="1">
    <citation type="submission" date="2018-09" db="EMBL/GenBank/DDBJ databases">
        <title>The complete genome sequence of Neokomagataea tanensis NBRC 106556(T).</title>
        <authorList>
            <person name="Chua K.-O."/>
            <person name="See-Too W.-S."/>
            <person name="Hong K.-W."/>
            <person name="Yin W.-F."/>
            <person name="Chan K.-G."/>
        </authorList>
    </citation>
    <scope>NUCLEOTIDE SEQUENCE [LARGE SCALE GENOMIC DNA]</scope>
    <source>
        <strain evidence="2">AH13 \ NBRC 106556</strain>
    </source>
</reference>
<organism evidence="1 2">
    <name type="scientific">Neokomagataea tanensis</name>
    <dbReference type="NCBI Taxonomy" id="661191"/>
    <lineage>
        <taxon>Bacteria</taxon>
        <taxon>Pseudomonadati</taxon>
        <taxon>Pseudomonadota</taxon>
        <taxon>Alphaproteobacteria</taxon>
        <taxon>Acetobacterales</taxon>
        <taxon>Acetobacteraceae</taxon>
        <taxon>Neokomagataea</taxon>
    </lineage>
</organism>
<dbReference type="GO" id="GO:0044781">
    <property type="term" value="P:bacterial-type flagellum organization"/>
    <property type="evidence" value="ECO:0007669"/>
    <property type="project" value="InterPro"/>
</dbReference>
<dbReference type="EMBL" id="CP032485">
    <property type="protein sequence ID" value="QDH24440.1"/>
    <property type="molecule type" value="Genomic_DNA"/>
</dbReference>
<keyword evidence="1" id="KW-0966">Cell projection</keyword>
<dbReference type="Proteomes" id="UP000317214">
    <property type="component" value="Chromosome"/>
</dbReference>
<keyword evidence="2" id="KW-1185">Reference proteome</keyword>
<sequence length="141" mass="15568">MNYAASQYQSQSGGYLSHRETEIMALRHVNAQLIAAKTTDERHQALHYNQKLWGIFLRSLQRTDCPLGGVLKQDLLTLSSWSLKHSNEALMRPLSLQPLIDVNNDMILGLSSDSIAAAEAPLKTQTAKHPSSSTLRLALTG</sequence>
<keyword evidence="1" id="KW-0282">Flagellum</keyword>
<dbReference type="InterPro" id="IPR010845">
    <property type="entry name" value="FlaF"/>
</dbReference>
<accession>A0A4Y6V6Z5</accession>
<gene>
    <name evidence="1" type="ORF">D5366_03380</name>
</gene>
<evidence type="ECO:0000313" key="2">
    <source>
        <dbReference type="Proteomes" id="UP000317214"/>
    </source>
</evidence>
<keyword evidence="1" id="KW-0969">Cilium</keyword>
<evidence type="ECO:0000313" key="1">
    <source>
        <dbReference type="EMBL" id="QDH24440.1"/>
    </source>
</evidence>
<dbReference type="Pfam" id="PF07309">
    <property type="entry name" value="FlaF"/>
    <property type="match status" value="1"/>
</dbReference>
<proteinExistence type="predicted"/>